<dbReference type="OrthoDB" id="9794345at2"/>
<name>A0A255Y438_9SPHN</name>
<evidence type="ECO:0000256" key="4">
    <source>
        <dbReference type="ARBA" id="ARBA00022475"/>
    </source>
</evidence>
<evidence type="ECO:0000256" key="5">
    <source>
        <dbReference type="ARBA" id="ARBA00022481"/>
    </source>
</evidence>
<dbReference type="SUPFAM" id="SSF54523">
    <property type="entry name" value="Pili subunits"/>
    <property type="match status" value="1"/>
</dbReference>
<dbReference type="PANTHER" id="PTHR39583:SF2">
    <property type="entry name" value="TYPE II SECRETION SYSTEM PROTEIN J"/>
    <property type="match status" value="1"/>
</dbReference>
<keyword evidence="12" id="KW-1185">Reference proteome</keyword>
<organism evidence="11 12">
    <name type="scientific">Sandarakinorhabdus cyanobacteriorum</name>
    <dbReference type="NCBI Taxonomy" id="1981098"/>
    <lineage>
        <taxon>Bacteria</taxon>
        <taxon>Pseudomonadati</taxon>
        <taxon>Pseudomonadota</taxon>
        <taxon>Alphaproteobacteria</taxon>
        <taxon>Sphingomonadales</taxon>
        <taxon>Sphingosinicellaceae</taxon>
        <taxon>Sandarakinorhabdus</taxon>
    </lineage>
</organism>
<proteinExistence type="inferred from homology"/>
<evidence type="ECO:0000313" key="11">
    <source>
        <dbReference type="EMBL" id="OYQ24029.1"/>
    </source>
</evidence>
<dbReference type="InterPro" id="IPR010055">
    <property type="entry name" value="T2SS_protein-GspJ"/>
</dbReference>
<dbReference type="Gene3D" id="2.10.70.20">
    <property type="entry name" value="gspk-gspi-gspj complex like domains"/>
    <property type="match status" value="1"/>
</dbReference>
<accession>A0A255Y438</accession>
<dbReference type="GO" id="GO:0005886">
    <property type="term" value="C:plasma membrane"/>
    <property type="evidence" value="ECO:0007669"/>
    <property type="project" value="UniProtKB-SubCell"/>
</dbReference>
<gene>
    <name evidence="11" type="primary">gspJ</name>
    <name evidence="11" type="ORF">CHU93_16525</name>
</gene>
<evidence type="ECO:0000256" key="2">
    <source>
        <dbReference type="ARBA" id="ARBA00011084"/>
    </source>
</evidence>
<comment type="subcellular location">
    <subcellularLocation>
        <location evidence="1">Cell inner membrane</location>
        <topology evidence="1">Single-pass membrane protein</topology>
    </subcellularLocation>
</comment>
<dbReference type="AlphaFoldDB" id="A0A255Y438"/>
<keyword evidence="4" id="KW-1003">Cell membrane</keyword>
<evidence type="ECO:0000256" key="7">
    <source>
        <dbReference type="ARBA" id="ARBA00022692"/>
    </source>
</evidence>
<evidence type="ECO:0000256" key="6">
    <source>
        <dbReference type="ARBA" id="ARBA00022519"/>
    </source>
</evidence>
<dbReference type="InterPro" id="IPR045584">
    <property type="entry name" value="Pilin-like"/>
</dbReference>
<evidence type="ECO:0000256" key="1">
    <source>
        <dbReference type="ARBA" id="ARBA00004377"/>
    </source>
</evidence>
<dbReference type="Gene3D" id="3.10.610.10">
    <property type="entry name" value="GSPII I/J protein-like"/>
    <property type="match status" value="1"/>
</dbReference>
<dbReference type="PANTHER" id="PTHR39583">
    <property type="entry name" value="TYPE II SECRETION SYSTEM PROTEIN J-RELATED"/>
    <property type="match status" value="1"/>
</dbReference>
<keyword evidence="7 10" id="KW-0812">Transmembrane</keyword>
<comment type="caution">
    <text evidence="11">The sequence shown here is derived from an EMBL/GenBank/DDBJ whole genome shotgun (WGS) entry which is preliminary data.</text>
</comment>
<evidence type="ECO:0000256" key="3">
    <source>
        <dbReference type="ARBA" id="ARBA00021539"/>
    </source>
</evidence>
<dbReference type="EMBL" id="NOXT01000126">
    <property type="protein sequence ID" value="OYQ24029.1"/>
    <property type="molecule type" value="Genomic_DNA"/>
</dbReference>
<dbReference type="Pfam" id="PF07963">
    <property type="entry name" value="N_methyl"/>
    <property type="match status" value="1"/>
</dbReference>
<dbReference type="InterPro" id="IPR051621">
    <property type="entry name" value="T2SS_protein_J"/>
</dbReference>
<comment type="similarity">
    <text evidence="2">Belongs to the GSP J family.</text>
</comment>
<keyword evidence="6" id="KW-0997">Cell inner membrane</keyword>
<reference evidence="11 12" key="1">
    <citation type="submission" date="2017-07" db="EMBL/GenBank/DDBJ databases">
        <title>Sandarakinorhabdus cyanobacteriorum sp. nov., a novel bacterium isolated from cyanobacterial aggregates in a eutrophic lake.</title>
        <authorList>
            <person name="Cai H."/>
        </authorList>
    </citation>
    <scope>NUCLEOTIDE SEQUENCE [LARGE SCALE GENOMIC DNA]</scope>
    <source>
        <strain evidence="11 12">TH057</strain>
    </source>
</reference>
<dbReference type="GO" id="GO:0015628">
    <property type="term" value="P:protein secretion by the type II secretion system"/>
    <property type="evidence" value="ECO:0007669"/>
    <property type="project" value="InterPro"/>
</dbReference>
<evidence type="ECO:0000256" key="8">
    <source>
        <dbReference type="ARBA" id="ARBA00022989"/>
    </source>
</evidence>
<evidence type="ECO:0000313" key="12">
    <source>
        <dbReference type="Proteomes" id="UP000216991"/>
    </source>
</evidence>
<feature type="transmembrane region" description="Helical" evidence="10">
    <location>
        <begin position="20"/>
        <end position="43"/>
    </location>
</feature>
<dbReference type="Pfam" id="PF11612">
    <property type="entry name" value="T2SSJ"/>
    <property type="match status" value="1"/>
</dbReference>
<dbReference type="RefSeq" id="WP_094475244.1">
    <property type="nucleotide sequence ID" value="NZ_NOXT01000126.1"/>
</dbReference>
<evidence type="ECO:0000256" key="9">
    <source>
        <dbReference type="ARBA" id="ARBA00023136"/>
    </source>
</evidence>
<dbReference type="GO" id="GO:0015627">
    <property type="term" value="C:type II protein secretion system complex"/>
    <property type="evidence" value="ECO:0007669"/>
    <property type="project" value="InterPro"/>
</dbReference>
<protein>
    <recommendedName>
        <fullName evidence="3">Type II secretion system protein J</fullName>
    </recommendedName>
</protein>
<dbReference type="InterPro" id="IPR012902">
    <property type="entry name" value="N_methyl_site"/>
</dbReference>
<dbReference type="NCBIfam" id="TIGR01711">
    <property type="entry name" value="gspJ"/>
    <property type="match status" value="1"/>
</dbReference>
<dbReference type="NCBIfam" id="TIGR02532">
    <property type="entry name" value="IV_pilin_GFxxxE"/>
    <property type="match status" value="1"/>
</dbReference>
<dbReference type="Proteomes" id="UP000216991">
    <property type="component" value="Unassembled WGS sequence"/>
</dbReference>
<evidence type="ECO:0000256" key="10">
    <source>
        <dbReference type="SAM" id="Phobius"/>
    </source>
</evidence>
<sequence>MRTSHSNAPQAQPVSNGFTLIELLVGLAIFGLMASAGTALLAGSVDASAQATRLADAAGALARTHSLLTADAAQAAPRPWRDEQGQPHPAFSANDCALFTLVRRGWANPAQSPRASLQRVSWAVENGALVRRAAPMLDGTAPGDAAILLNGVTNATIRIHDGTGWQSGWARPEPSALPRAIEITASGPAIGQIRFLLPVGPGGAR</sequence>
<keyword evidence="5" id="KW-0488">Methylation</keyword>
<keyword evidence="8 10" id="KW-1133">Transmembrane helix</keyword>
<keyword evidence="9 10" id="KW-0472">Membrane</keyword>